<comment type="cofactor">
    <cofactor evidence="1">
        <name>adenosylcob(III)alamin</name>
        <dbReference type="ChEBI" id="CHEBI:18408"/>
    </cofactor>
</comment>
<dbReference type="SUPFAM" id="SSF51703">
    <property type="entry name" value="Cobalamin (vitamin B12)-dependent enzymes"/>
    <property type="match status" value="1"/>
</dbReference>
<evidence type="ECO:0000259" key="8">
    <source>
        <dbReference type="Pfam" id="PF01642"/>
    </source>
</evidence>
<accession>A0A239LEZ2</accession>
<dbReference type="Pfam" id="PF01642">
    <property type="entry name" value="MM_CoA_mutase"/>
    <property type="match status" value="1"/>
</dbReference>
<evidence type="ECO:0000256" key="5">
    <source>
        <dbReference type="ARBA" id="ARBA00022628"/>
    </source>
</evidence>
<dbReference type="GO" id="GO:0031419">
    <property type="term" value="F:cobalamin binding"/>
    <property type="evidence" value="ECO:0007669"/>
    <property type="project" value="UniProtKB-KW"/>
</dbReference>
<organism evidence="9 10">
    <name type="scientific">Actinomadura meyerae</name>
    <dbReference type="NCBI Taxonomy" id="240840"/>
    <lineage>
        <taxon>Bacteria</taxon>
        <taxon>Bacillati</taxon>
        <taxon>Actinomycetota</taxon>
        <taxon>Actinomycetes</taxon>
        <taxon>Streptosporangiales</taxon>
        <taxon>Thermomonosporaceae</taxon>
        <taxon>Actinomadura</taxon>
    </lineage>
</organism>
<sequence>MTVPPEELELAAAFPPAERDRWREMVKGVLRKSGAATDDTPLDAIEGLLTRESYDGVPIAALYTRADAPPGRPGLAPYVREVRPDGEGVAGWDVRQRHAHPDAAATREAVLADLENGATSVWLRLGDGGLPVAGLPDALRGVLLDLAPVVLDAGAATAEAAEAFLDLAAERGNASDVSGGLGADPLGLQARTGTAGQMDEAAALAVRCAREFPRLRAITVDATPYHDAGGADAEELGAAVAAGVAYLRALTGAGLSVDEAFGQLEFRLAVNADQFSSIAKLRAMRRLWARVAEVSGAAEGTAARVHAVTSAAMMTRRDPWVNMLRTTIAAFAAGAGGADAVTVLPFDARLGLPDDFARRIARNTQTLLLEESSLARVVDPAGGSWYAESLTEGLAQAAWTWFTEIEKAGGLAAALESGLVAGRIAATWERRRADIARRKAPLTGVSEFPNLAEVLPERDPAPAQPGGGLPVVSYAQDFEALRDRSDAHEKATGARPRVFLATLGPIAVHTARASFAANLFQAGGIETVTGTPEEFAASGAAVACLCSSDKVYADQAAGAARILRDAGAVKVWLAGKGTYEGVDARVYAGCDAVGVLETTLCDLGVTE</sequence>
<evidence type="ECO:0000256" key="1">
    <source>
        <dbReference type="ARBA" id="ARBA00001922"/>
    </source>
</evidence>
<dbReference type="GO" id="GO:0019678">
    <property type="term" value="P:propionate metabolic process, methylmalonyl pathway"/>
    <property type="evidence" value="ECO:0007669"/>
    <property type="project" value="TreeGrafter"/>
</dbReference>
<proteinExistence type="inferred from homology"/>
<evidence type="ECO:0000256" key="4">
    <source>
        <dbReference type="ARBA" id="ARBA00012398"/>
    </source>
</evidence>
<gene>
    <name evidence="9" type="ORF">SAMN05443665_102281</name>
</gene>
<keyword evidence="6" id="KW-0413">Isomerase</keyword>
<comment type="subunit">
    <text evidence="3">Heterodimer of an alpha and a beta chain.</text>
</comment>
<dbReference type="AlphaFoldDB" id="A0A239LEZ2"/>
<evidence type="ECO:0000313" key="10">
    <source>
        <dbReference type="Proteomes" id="UP000198318"/>
    </source>
</evidence>
<protein>
    <recommendedName>
        <fullName evidence="4">methylmalonyl-CoA mutase</fullName>
        <ecNumber evidence="4">5.4.99.2</ecNumber>
    </recommendedName>
</protein>
<evidence type="ECO:0000256" key="7">
    <source>
        <dbReference type="ARBA" id="ARBA00023285"/>
    </source>
</evidence>
<dbReference type="EC" id="5.4.99.2" evidence="4"/>
<keyword evidence="10" id="KW-1185">Reference proteome</keyword>
<keyword evidence="5" id="KW-0846">Cobalamin</keyword>
<comment type="similarity">
    <text evidence="2">Belongs to the methylmalonyl-CoA mutase family.</text>
</comment>
<keyword evidence="7" id="KW-0170">Cobalt</keyword>
<dbReference type="EMBL" id="FZOR01000022">
    <property type="protein sequence ID" value="SNT29206.1"/>
    <property type="molecule type" value="Genomic_DNA"/>
</dbReference>
<dbReference type="Gene3D" id="3.20.20.240">
    <property type="entry name" value="Methylmalonyl-CoA mutase"/>
    <property type="match status" value="1"/>
</dbReference>
<name>A0A239LEZ2_9ACTN</name>
<dbReference type="PROSITE" id="PS00544">
    <property type="entry name" value="METMALONYL_COA_MUTASE"/>
    <property type="match status" value="1"/>
</dbReference>
<dbReference type="RefSeq" id="WP_089328040.1">
    <property type="nucleotide sequence ID" value="NZ_FZOR01000022.1"/>
</dbReference>
<dbReference type="InterPro" id="IPR016176">
    <property type="entry name" value="Cbl-dep_enz_cat"/>
</dbReference>
<dbReference type="CDD" id="cd03677">
    <property type="entry name" value="MM_CoA_mutase_beta"/>
    <property type="match status" value="1"/>
</dbReference>
<feature type="domain" description="Methylmalonyl-CoA mutase alpha/beta chain catalytic" evidence="8">
    <location>
        <begin position="137"/>
        <end position="450"/>
    </location>
</feature>
<dbReference type="PANTHER" id="PTHR48101">
    <property type="entry name" value="METHYLMALONYL-COA MUTASE, MITOCHONDRIAL-RELATED"/>
    <property type="match status" value="1"/>
</dbReference>
<dbReference type="InterPro" id="IPR058549">
    <property type="entry name" value="MeMalonylCoA_mutase_a/b_site"/>
</dbReference>
<dbReference type="OrthoDB" id="9762378at2"/>
<evidence type="ECO:0000256" key="2">
    <source>
        <dbReference type="ARBA" id="ARBA00008465"/>
    </source>
</evidence>
<dbReference type="InterPro" id="IPR006099">
    <property type="entry name" value="MeMalonylCoA_mutase_a/b_cat"/>
</dbReference>
<evidence type="ECO:0000256" key="3">
    <source>
        <dbReference type="ARBA" id="ARBA00011870"/>
    </source>
</evidence>
<evidence type="ECO:0000313" key="9">
    <source>
        <dbReference type="EMBL" id="SNT29206.1"/>
    </source>
</evidence>
<dbReference type="GO" id="GO:0004494">
    <property type="term" value="F:methylmalonyl-CoA mutase activity"/>
    <property type="evidence" value="ECO:0007669"/>
    <property type="project" value="UniProtKB-EC"/>
</dbReference>
<dbReference type="PANTHER" id="PTHR48101:SF4">
    <property type="entry name" value="METHYLMALONYL-COA MUTASE, MITOCHONDRIAL"/>
    <property type="match status" value="1"/>
</dbReference>
<reference evidence="9 10" key="1">
    <citation type="submission" date="2017-06" db="EMBL/GenBank/DDBJ databases">
        <authorList>
            <person name="Kim H.J."/>
            <person name="Triplett B.A."/>
        </authorList>
    </citation>
    <scope>NUCLEOTIDE SEQUENCE [LARGE SCALE GENOMIC DNA]</scope>
    <source>
        <strain evidence="9 10">DSM 44715</strain>
    </source>
</reference>
<dbReference type="GO" id="GO:0005737">
    <property type="term" value="C:cytoplasm"/>
    <property type="evidence" value="ECO:0007669"/>
    <property type="project" value="TreeGrafter"/>
</dbReference>
<dbReference type="Proteomes" id="UP000198318">
    <property type="component" value="Unassembled WGS sequence"/>
</dbReference>
<evidence type="ECO:0000256" key="6">
    <source>
        <dbReference type="ARBA" id="ARBA00023235"/>
    </source>
</evidence>
<dbReference type="Gene3D" id="3.40.50.280">
    <property type="entry name" value="Cobalamin-binding domain"/>
    <property type="match status" value="1"/>
</dbReference>